<keyword evidence="3" id="KW-1185">Reference proteome</keyword>
<dbReference type="EMBL" id="AGCJ01000074">
    <property type="protein sequence ID" value="EHM38838.1"/>
    <property type="molecule type" value="Genomic_DNA"/>
</dbReference>
<evidence type="ECO:0008006" key="4">
    <source>
        <dbReference type="Google" id="ProtNLM"/>
    </source>
</evidence>
<keyword evidence="1" id="KW-0812">Transmembrane</keyword>
<dbReference type="eggNOG" id="COG4709">
    <property type="taxonomic scope" value="Bacteria"/>
</dbReference>
<dbReference type="HOGENOM" id="CLU_1105347_0_0_9"/>
<protein>
    <recommendedName>
        <fullName evidence="4">DUF1700 domain-containing protein</fullName>
    </recommendedName>
</protein>
<reference evidence="2 3" key="1">
    <citation type="submission" date="2011-08" db="EMBL/GenBank/DDBJ databases">
        <authorList>
            <person name="Weinstock G."/>
            <person name="Sodergren E."/>
            <person name="Clifton S."/>
            <person name="Fulton L."/>
            <person name="Fulton B."/>
            <person name="Courtney L."/>
            <person name="Fronick C."/>
            <person name="Harrison M."/>
            <person name="Strong C."/>
            <person name="Farmer C."/>
            <person name="Delahaunty K."/>
            <person name="Markovic C."/>
            <person name="Hall O."/>
            <person name="Minx P."/>
            <person name="Tomlinson C."/>
            <person name="Mitreva M."/>
            <person name="Hou S."/>
            <person name="Chen J."/>
            <person name="Wollam A."/>
            <person name="Pepin K.H."/>
            <person name="Johnson M."/>
            <person name="Bhonagiri V."/>
            <person name="Zhang X."/>
            <person name="Suruliraj S."/>
            <person name="Warren W."/>
            <person name="Chinwalla A."/>
            <person name="Mardis E.R."/>
            <person name="Wilson R.K."/>
        </authorList>
    </citation>
    <scope>NUCLEOTIDE SEQUENCE [LARGE SCALE GENOMIC DNA]</scope>
    <source>
        <strain evidence="2 3">F0357</strain>
    </source>
</reference>
<feature type="transmembrane region" description="Helical" evidence="1">
    <location>
        <begin position="166"/>
        <end position="195"/>
    </location>
</feature>
<dbReference type="AlphaFoldDB" id="G9YJ52"/>
<feature type="transmembrane region" description="Helical" evidence="1">
    <location>
        <begin position="215"/>
        <end position="236"/>
    </location>
</feature>
<evidence type="ECO:0000313" key="3">
    <source>
        <dbReference type="Proteomes" id="UP000005481"/>
    </source>
</evidence>
<organism evidence="2 3">
    <name type="scientific">Anaeroglobus geminatus F0357</name>
    <dbReference type="NCBI Taxonomy" id="861450"/>
    <lineage>
        <taxon>Bacteria</taxon>
        <taxon>Bacillati</taxon>
        <taxon>Bacillota</taxon>
        <taxon>Negativicutes</taxon>
        <taxon>Veillonellales</taxon>
        <taxon>Veillonellaceae</taxon>
        <taxon>Anaeroglobus</taxon>
    </lineage>
</organism>
<evidence type="ECO:0000313" key="2">
    <source>
        <dbReference type="EMBL" id="EHM38838.1"/>
    </source>
</evidence>
<dbReference type="OrthoDB" id="9804829at2"/>
<sequence length="251" mass="30066">MKKTEFMDLLRYYFRHSDKKDLREILSDCETRFHQGARKGMSEDEICAQLGSPKNIYRYYMGKPVIPADNPVIERHYAGGYDRVPRYNRDKARAYDWKREPEQRRRQAESRRHYRDYEEIREEPIYEDTYDYDERYSYEDDFFDGERKHRRKRPVQRGTGALERSFYTFLGGIFSFLGKIFFLLFLIAFVGSVLLFKFPMYTEILPIPKVGKETAVFSTISIFMAAIVTKYISYICHGAVKDTKKSDFYRS</sequence>
<comment type="caution">
    <text evidence="2">The sequence shown here is derived from an EMBL/GenBank/DDBJ whole genome shotgun (WGS) entry which is preliminary data.</text>
</comment>
<proteinExistence type="predicted"/>
<dbReference type="RefSeq" id="WP_006790663.1">
    <property type="nucleotide sequence ID" value="NZ_JH417605.1"/>
</dbReference>
<dbReference type="PATRIC" id="fig|861450.3.peg.1567"/>
<keyword evidence="1" id="KW-1133">Transmembrane helix</keyword>
<dbReference type="Proteomes" id="UP000005481">
    <property type="component" value="Unassembled WGS sequence"/>
</dbReference>
<evidence type="ECO:0000256" key="1">
    <source>
        <dbReference type="SAM" id="Phobius"/>
    </source>
</evidence>
<keyword evidence="1" id="KW-0472">Membrane</keyword>
<name>G9YJ52_9FIRM</name>
<accession>G9YJ52</accession>
<gene>
    <name evidence="2" type="ORF">HMPREF0080_01696</name>
</gene>
<dbReference type="STRING" id="861450.HMPREF0080_01696"/>